<evidence type="ECO:0000313" key="2">
    <source>
        <dbReference type="EMBL" id="MFK4441741.1"/>
    </source>
</evidence>
<gene>
    <name evidence="2" type="ORF">ABH943_001756</name>
</gene>
<feature type="region of interest" description="Disordered" evidence="1">
    <location>
        <begin position="29"/>
        <end position="51"/>
    </location>
</feature>
<keyword evidence="3" id="KW-1185">Reference proteome</keyword>
<protein>
    <submittedName>
        <fullName evidence="2">Uncharacterized protein</fullName>
    </submittedName>
</protein>
<evidence type="ECO:0000313" key="3">
    <source>
        <dbReference type="Proteomes" id="UP001620514"/>
    </source>
</evidence>
<dbReference type="RefSeq" id="WP_404605712.1">
    <property type="nucleotide sequence ID" value="NZ_JBIYDN010000004.1"/>
</dbReference>
<name>A0ABW8MDI4_9BURK</name>
<feature type="compositionally biased region" description="Basic and acidic residues" evidence="1">
    <location>
        <begin position="34"/>
        <end position="45"/>
    </location>
</feature>
<sequence length="51" mass="5536">MRASPVAPAMPFIGHDDEHAFPIVLSKHASTLDTHNDENAVERDSPVAGRQ</sequence>
<comment type="caution">
    <text evidence="2">The sequence shown here is derived from an EMBL/GenBank/DDBJ whole genome shotgun (WGS) entry which is preliminary data.</text>
</comment>
<organism evidence="2 3">
    <name type="scientific">Caballeronia udeis</name>
    <dbReference type="NCBI Taxonomy" id="1232866"/>
    <lineage>
        <taxon>Bacteria</taxon>
        <taxon>Pseudomonadati</taxon>
        <taxon>Pseudomonadota</taxon>
        <taxon>Betaproteobacteria</taxon>
        <taxon>Burkholderiales</taxon>
        <taxon>Burkholderiaceae</taxon>
        <taxon>Caballeronia</taxon>
    </lineage>
</organism>
<dbReference type="Proteomes" id="UP001620514">
    <property type="component" value="Unassembled WGS sequence"/>
</dbReference>
<evidence type="ECO:0000256" key="1">
    <source>
        <dbReference type="SAM" id="MobiDB-lite"/>
    </source>
</evidence>
<proteinExistence type="predicted"/>
<dbReference type="EMBL" id="JBIYDN010000004">
    <property type="protein sequence ID" value="MFK4441741.1"/>
    <property type="molecule type" value="Genomic_DNA"/>
</dbReference>
<accession>A0ABW8MDI4</accession>
<reference evidence="2 3" key="1">
    <citation type="submission" date="2024-11" db="EMBL/GenBank/DDBJ databases">
        <title>Using genomics to understand microbial adaptation to soil warming.</title>
        <authorList>
            <person name="Deangelis K.M. PhD."/>
        </authorList>
    </citation>
    <scope>NUCLEOTIDE SEQUENCE [LARGE SCALE GENOMIC DNA]</scope>
    <source>
        <strain evidence="2 3">GAS97</strain>
    </source>
</reference>